<gene>
    <name evidence="3" type="ORF">ONZ51_g7259</name>
</gene>
<evidence type="ECO:0000313" key="4">
    <source>
        <dbReference type="Proteomes" id="UP001215151"/>
    </source>
</evidence>
<evidence type="ECO:0000256" key="1">
    <source>
        <dbReference type="SAM" id="MobiDB-lite"/>
    </source>
</evidence>
<feature type="compositionally biased region" description="Basic and acidic residues" evidence="1">
    <location>
        <begin position="277"/>
        <end position="298"/>
    </location>
</feature>
<feature type="transmembrane region" description="Helical" evidence="2">
    <location>
        <begin position="233"/>
        <end position="255"/>
    </location>
</feature>
<organism evidence="3 4">
    <name type="scientific">Trametes cubensis</name>
    <dbReference type="NCBI Taxonomy" id="1111947"/>
    <lineage>
        <taxon>Eukaryota</taxon>
        <taxon>Fungi</taxon>
        <taxon>Dikarya</taxon>
        <taxon>Basidiomycota</taxon>
        <taxon>Agaricomycotina</taxon>
        <taxon>Agaricomycetes</taxon>
        <taxon>Polyporales</taxon>
        <taxon>Polyporaceae</taxon>
        <taxon>Trametes</taxon>
    </lineage>
</organism>
<keyword evidence="2" id="KW-0472">Membrane</keyword>
<dbReference type="AlphaFoldDB" id="A0AAD7XBZ7"/>
<keyword evidence="2" id="KW-0812">Transmembrane</keyword>
<evidence type="ECO:0000313" key="3">
    <source>
        <dbReference type="EMBL" id="KAJ8474385.1"/>
    </source>
</evidence>
<keyword evidence="2" id="KW-1133">Transmembrane helix</keyword>
<dbReference type="EMBL" id="JAPEVG010000190">
    <property type="protein sequence ID" value="KAJ8474385.1"/>
    <property type="molecule type" value="Genomic_DNA"/>
</dbReference>
<proteinExistence type="predicted"/>
<dbReference type="Proteomes" id="UP001215151">
    <property type="component" value="Unassembled WGS sequence"/>
</dbReference>
<comment type="caution">
    <text evidence="3">The sequence shown here is derived from an EMBL/GenBank/DDBJ whole genome shotgun (WGS) entry which is preliminary data.</text>
</comment>
<accession>A0AAD7XBZ7</accession>
<reference evidence="3" key="1">
    <citation type="submission" date="2022-11" db="EMBL/GenBank/DDBJ databases">
        <title>Genome Sequence of Cubamyces cubensis.</title>
        <authorList>
            <person name="Buettner E."/>
        </authorList>
    </citation>
    <scope>NUCLEOTIDE SEQUENCE</scope>
    <source>
        <strain evidence="3">MPL-01</strain>
    </source>
</reference>
<evidence type="ECO:0000256" key="2">
    <source>
        <dbReference type="SAM" id="Phobius"/>
    </source>
</evidence>
<name>A0AAD7XBZ7_9APHY</name>
<dbReference type="Gene3D" id="2.60.120.260">
    <property type="entry name" value="Galactose-binding domain-like"/>
    <property type="match status" value="1"/>
</dbReference>
<feature type="region of interest" description="Disordered" evidence="1">
    <location>
        <begin position="264"/>
        <end position="319"/>
    </location>
</feature>
<protein>
    <submittedName>
        <fullName evidence="3">Uncharacterized protein</fullName>
    </submittedName>
</protein>
<keyword evidence="4" id="KW-1185">Reference proteome</keyword>
<sequence length="319" mass="34020">MFQHCEFAAHLCKYVYSTPSVASAAASRFLSENSDIVLQFDRMSSQPDGWVYVDDDDYQIQFSDGWGVTRSIQQAYDNTMHAVSNLQDATAAFHFTGTAVAVYGAVGDVAHNGWPSTSYAVDGVVYETYDFVTASGYSDATQLRYQVPYFTLQDLPAVDHILVITNLNGTAPNTYWLDYIRFLPFGSGSSASANPGLTSSPILTSTPSSTPIVTVPASTMGDDSAGDSRREGAVVGGAVGGGIILVVFLAISATFTKVMRSGREGDGEIAGASGENSRGETRAGRDEKASREANESRGRGFIRKTSPGELAQISAHEHS</sequence>